<feature type="region of interest" description="Disordered" evidence="1">
    <location>
        <begin position="1061"/>
        <end position="1086"/>
    </location>
</feature>
<sequence>MQNSSNGPDGEPRGHRMPQPPPLLSQTGTSTAPNHQSTRDGVRHSTSDSNSNLVSSQSVDVVSQQLQTQDVQPVTLPAHINAILSKCMNQEKSRHDMQTSERRFCGYHKNQRNNSVEFFNITVTKCTVGGDAIHCMSDVPLPYDQYILDTDNMSITCDPTTSDYSQYAYDCPEWSQNTRISNHSQVPPDRPAIRQAAARRTGDPELQLIVASLQNSHADTIQNPLDLSRKRELGEEILYKVLEETTSSSATDGDMSNIQVTYDGEGRKEQTQSTGTPEVAFVPESYMYTNTRNTSHAVDLSQNSSKPPTGIQHIPKEIASKPIYRNGSETTNQQSHPSELSYATFARNPHPYETAIRPGSNMMAHVPEPSVPGPSQRQNKTPPGDAGNPYKSSSWPRLHVGPHINPPPGLLSNSKPSHRSHPEVVMRRPPYVPYQQLHLPPQPYPYRHHLNIPYHHPVNQQVHNQRYPPLPLDNFRPTGGYASGRPVYYPHNTTAPSLSVHPTPMWSPSLRGDHADAGPQERHASSTSQERPLMQSWHPISPAQPPSHSVFTPWSELAKLSASQDQWPSQEQPHDSHMKEAFQAQHPTVTHQLSLISVPQSLSLASAIWKKLEQESPSEKPQSESTSSVPQSPSAVPQSPSAVPQSPSAVPQSPPAVPQSPPAVPQSPPEVPQSPPAVPQSPPAVPQSPPAVPQSPSAVPKSPSAVPQSPSAVPQSPSAVLYSPSSVPQPPSENQQSPSSVSQSPSSVPQSPSSAPQSPSSGPQSPSSVPQSPLSFVPSSPLSVQQSPSSILQSPSSVPQSQSSKLPSSDSDDSLPEVEMPHLLALFNSAPIHKEAKLATSKPSLQSKHSDEQNVSSNEETKPRRPTTSHKEAKSATSKPSLQSKHSDEQNDYVSSNEETKPRRQTTSHKEAKSATSKPSLQSKHSDEQNVSSNEETKPRRPTTSHKEAKSATSKPSLQSKHSDEQNVPSNEETKPAETDKNGGSNRAINNLVELRHLLLEHEENTASQTSSSRRPQHIGPYDYNNPQMAYYWDCMQTTLPSPFDKPESIMSPYAGMSTREVRERNQGITQQSPTKRRQEDNPGDSLVLKKRQMTDWLDNLENEGRCELIDTDGENSRGSDVFERVNGWGARQPLLTTTQRQGMETVDNAHKLTISPQPLEELALFTAKMVGPQVMFSLGA</sequence>
<feature type="compositionally biased region" description="Basic and acidic residues" evidence="1">
    <location>
        <begin position="972"/>
        <end position="981"/>
    </location>
</feature>
<dbReference type="InParanoid" id="C3YC91"/>
<proteinExistence type="predicted"/>
<reference evidence="2" key="1">
    <citation type="journal article" date="2008" name="Nature">
        <title>The amphioxus genome and the evolution of the chordate karyotype.</title>
        <authorList>
            <consortium name="US DOE Joint Genome Institute (JGI-PGF)"/>
            <person name="Putnam N.H."/>
            <person name="Butts T."/>
            <person name="Ferrier D.E.K."/>
            <person name="Furlong R.F."/>
            <person name="Hellsten U."/>
            <person name="Kawashima T."/>
            <person name="Robinson-Rechavi M."/>
            <person name="Shoguchi E."/>
            <person name="Terry A."/>
            <person name="Yu J.-K."/>
            <person name="Benito-Gutierrez E.L."/>
            <person name="Dubchak I."/>
            <person name="Garcia-Fernandez J."/>
            <person name="Gibson-Brown J.J."/>
            <person name="Grigoriev I.V."/>
            <person name="Horton A.C."/>
            <person name="de Jong P.J."/>
            <person name="Jurka J."/>
            <person name="Kapitonov V.V."/>
            <person name="Kohara Y."/>
            <person name="Kuroki Y."/>
            <person name="Lindquist E."/>
            <person name="Lucas S."/>
            <person name="Osoegawa K."/>
            <person name="Pennacchio L.A."/>
            <person name="Salamov A.A."/>
            <person name="Satou Y."/>
            <person name="Sauka-Spengler T."/>
            <person name="Schmutz J."/>
            <person name="Shin-I T."/>
            <person name="Toyoda A."/>
            <person name="Bronner-Fraser M."/>
            <person name="Fujiyama A."/>
            <person name="Holland L.Z."/>
            <person name="Holland P.W.H."/>
            <person name="Satoh N."/>
            <person name="Rokhsar D.S."/>
        </authorList>
    </citation>
    <scope>NUCLEOTIDE SEQUENCE [LARGE SCALE GENOMIC DNA]</scope>
    <source>
        <strain evidence="2">S238N-H82</strain>
        <tissue evidence="2">Testes</tissue>
    </source>
</reference>
<feature type="compositionally biased region" description="Low complexity" evidence="1">
    <location>
        <begin position="694"/>
        <end position="809"/>
    </location>
</feature>
<organism>
    <name type="scientific">Branchiostoma floridae</name>
    <name type="common">Florida lancelet</name>
    <name type="synonym">Amphioxus</name>
    <dbReference type="NCBI Taxonomy" id="7739"/>
    <lineage>
        <taxon>Eukaryota</taxon>
        <taxon>Metazoa</taxon>
        <taxon>Chordata</taxon>
        <taxon>Cephalochordata</taxon>
        <taxon>Leptocardii</taxon>
        <taxon>Amphioxiformes</taxon>
        <taxon>Branchiostomatidae</taxon>
        <taxon>Branchiostoma</taxon>
    </lineage>
</organism>
<feature type="compositionally biased region" description="Basic and acidic residues" evidence="1">
    <location>
        <begin position="37"/>
        <end position="46"/>
    </location>
</feature>
<feature type="compositionally biased region" description="Basic and acidic residues" evidence="1">
    <location>
        <begin position="935"/>
        <end position="950"/>
    </location>
</feature>
<feature type="region of interest" description="Disordered" evidence="1">
    <location>
        <begin position="613"/>
        <end position="822"/>
    </location>
</feature>
<accession>C3YC91</accession>
<dbReference type="AlphaFoldDB" id="C3YC91"/>
<feature type="compositionally biased region" description="Low complexity" evidence="1">
    <location>
        <begin position="47"/>
        <end position="58"/>
    </location>
</feature>
<feature type="region of interest" description="Disordered" evidence="1">
    <location>
        <begin position="835"/>
        <end position="988"/>
    </location>
</feature>
<evidence type="ECO:0000313" key="2">
    <source>
        <dbReference type="EMBL" id="EEN62123.1"/>
    </source>
</evidence>
<feature type="compositionally biased region" description="Basic and acidic residues" evidence="1">
    <location>
        <begin position="898"/>
        <end position="913"/>
    </location>
</feature>
<feature type="compositionally biased region" description="Basic and acidic residues" evidence="1">
    <location>
        <begin position="613"/>
        <end position="622"/>
    </location>
</feature>
<feature type="compositionally biased region" description="Basic and acidic residues" evidence="1">
    <location>
        <begin position="511"/>
        <end position="524"/>
    </location>
</feature>
<feature type="compositionally biased region" description="Polar residues" evidence="1">
    <location>
        <begin position="875"/>
        <end position="884"/>
    </location>
</feature>
<name>C3YC91_BRAFL</name>
<feature type="compositionally biased region" description="Basic and acidic residues" evidence="1">
    <location>
        <begin position="859"/>
        <end position="874"/>
    </location>
</feature>
<feature type="region of interest" description="Disordered" evidence="1">
    <location>
        <begin position="350"/>
        <end position="423"/>
    </location>
</feature>
<dbReference type="eggNOG" id="ENOG502SC7Z">
    <property type="taxonomic scope" value="Eukaryota"/>
</dbReference>
<evidence type="ECO:0000256" key="1">
    <source>
        <dbReference type="SAM" id="MobiDB-lite"/>
    </source>
</evidence>
<feature type="compositionally biased region" description="Low complexity" evidence="1">
    <location>
        <begin position="623"/>
        <end position="651"/>
    </location>
</feature>
<feature type="compositionally biased region" description="Polar residues" evidence="1">
    <location>
        <begin position="841"/>
        <end position="858"/>
    </location>
</feature>
<dbReference type="STRING" id="7739.C3YC91"/>
<protein>
    <submittedName>
        <fullName evidence="2">Uncharacterized protein</fullName>
    </submittedName>
</protein>
<feature type="region of interest" description="Disordered" evidence="1">
    <location>
        <begin position="1"/>
        <end position="58"/>
    </location>
</feature>
<feature type="compositionally biased region" description="Polar residues" evidence="1">
    <location>
        <begin position="914"/>
        <end position="934"/>
    </location>
</feature>
<dbReference type="EMBL" id="GG666500">
    <property type="protein sequence ID" value="EEN62123.1"/>
    <property type="molecule type" value="Genomic_DNA"/>
</dbReference>
<feature type="compositionally biased region" description="Polar residues" evidence="1">
    <location>
        <begin position="24"/>
        <end position="36"/>
    </location>
</feature>
<feature type="compositionally biased region" description="Polar residues" evidence="1">
    <location>
        <begin position="951"/>
        <end position="971"/>
    </location>
</feature>
<gene>
    <name evidence="2" type="ORF">BRAFLDRAFT_125116</name>
</gene>
<feature type="region of interest" description="Disordered" evidence="1">
    <location>
        <begin position="502"/>
        <end position="551"/>
    </location>
</feature>
<feature type="compositionally biased region" description="Pro residues" evidence="1">
    <location>
        <begin position="652"/>
        <end position="693"/>
    </location>
</feature>